<dbReference type="EMBL" id="JAIWYP010000006">
    <property type="protein sequence ID" value="KAH3806580.1"/>
    <property type="molecule type" value="Genomic_DNA"/>
</dbReference>
<organism evidence="2 3">
    <name type="scientific">Dreissena polymorpha</name>
    <name type="common">Zebra mussel</name>
    <name type="synonym">Mytilus polymorpha</name>
    <dbReference type="NCBI Taxonomy" id="45954"/>
    <lineage>
        <taxon>Eukaryota</taxon>
        <taxon>Metazoa</taxon>
        <taxon>Spiralia</taxon>
        <taxon>Lophotrochozoa</taxon>
        <taxon>Mollusca</taxon>
        <taxon>Bivalvia</taxon>
        <taxon>Autobranchia</taxon>
        <taxon>Heteroconchia</taxon>
        <taxon>Euheterodonta</taxon>
        <taxon>Imparidentia</taxon>
        <taxon>Neoheterodontei</taxon>
        <taxon>Myida</taxon>
        <taxon>Dreissenoidea</taxon>
        <taxon>Dreissenidae</taxon>
        <taxon>Dreissena</taxon>
    </lineage>
</organism>
<dbReference type="Proteomes" id="UP000828390">
    <property type="component" value="Unassembled WGS sequence"/>
</dbReference>
<evidence type="ECO:0000313" key="3">
    <source>
        <dbReference type="Proteomes" id="UP000828390"/>
    </source>
</evidence>
<keyword evidence="1" id="KW-0472">Membrane</keyword>
<evidence type="ECO:0000256" key="1">
    <source>
        <dbReference type="SAM" id="Phobius"/>
    </source>
</evidence>
<keyword evidence="1" id="KW-1133">Transmembrane helix</keyword>
<proteinExistence type="predicted"/>
<evidence type="ECO:0000313" key="2">
    <source>
        <dbReference type="EMBL" id="KAH3806580.1"/>
    </source>
</evidence>
<comment type="caution">
    <text evidence="2">The sequence shown here is derived from an EMBL/GenBank/DDBJ whole genome shotgun (WGS) entry which is preliminary data.</text>
</comment>
<reference evidence="2" key="2">
    <citation type="submission" date="2020-11" db="EMBL/GenBank/DDBJ databases">
        <authorList>
            <person name="McCartney M.A."/>
            <person name="Auch B."/>
            <person name="Kono T."/>
            <person name="Mallez S."/>
            <person name="Becker A."/>
            <person name="Gohl D.M."/>
            <person name="Silverstein K.A.T."/>
            <person name="Koren S."/>
            <person name="Bechman K.B."/>
            <person name="Herman A."/>
            <person name="Abrahante J.E."/>
            <person name="Garbe J."/>
        </authorList>
    </citation>
    <scope>NUCLEOTIDE SEQUENCE</scope>
    <source>
        <strain evidence="2">Duluth1</strain>
        <tissue evidence="2">Whole animal</tissue>
    </source>
</reference>
<name>A0A9D4G0X8_DREPO</name>
<feature type="transmembrane region" description="Helical" evidence="1">
    <location>
        <begin position="22"/>
        <end position="41"/>
    </location>
</feature>
<gene>
    <name evidence="2" type="ORF">DPMN_134903</name>
</gene>
<sequence length="336" mass="37103">MCSECWKELTTNYLNTAWKRGIVALTVCLIIAAVVLAVVLTRKSKTKDDSKLTVYKATCYLEDYTMWKPIKTHCNVSGQEGEDACIDVSRTSILLDKKVLPVYCSPQASDGTIICTGPALACQFRGVLTISFFKKAGNAVIDEAIKLSSPIYRMVTSVVQVFEQDGMNRTSIFNFTCALTSSCDTVMMALFVAGNRYLTEENATLCISTTIADGGYNKSCVFEIDEGVIRKQQSMDISCALLQDGGVAKEEKFILPRCSDRASDCNCSTKTTTCDEICSEVGTCLKHDPASRYQNITTEFPSCPILCIPKWCRDIYHFDKTITVTPEIIQAMCTKS</sequence>
<dbReference type="AlphaFoldDB" id="A0A9D4G0X8"/>
<keyword evidence="1" id="KW-0812">Transmembrane</keyword>
<protein>
    <submittedName>
        <fullName evidence="2">Uncharacterized protein</fullName>
    </submittedName>
</protein>
<reference evidence="2" key="1">
    <citation type="journal article" date="2019" name="bioRxiv">
        <title>The Genome of the Zebra Mussel, Dreissena polymorpha: A Resource for Invasive Species Research.</title>
        <authorList>
            <person name="McCartney M.A."/>
            <person name="Auch B."/>
            <person name="Kono T."/>
            <person name="Mallez S."/>
            <person name="Zhang Y."/>
            <person name="Obille A."/>
            <person name="Becker A."/>
            <person name="Abrahante J.E."/>
            <person name="Garbe J."/>
            <person name="Badalamenti J.P."/>
            <person name="Herman A."/>
            <person name="Mangelson H."/>
            <person name="Liachko I."/>
            <person name="Sullivan S."/>
            <person name="Sone E.D."/>
            <person name="Koren S."/>
            <person name="Silverstein K.A.T."/>
            <person name="Beckman K.B."/>
            <person name="Gohl D.M."/>
        </authorList>
    </citation>
    <scope>NUCLEOTIDE SEQUENCE</scope>
    <source>
        <strain evidence="2">Duluth1</strain>
        <tissue evidence="2">Whole animal</tissue>
    </source>
</reference>
<accession>A0A9D4G0X8</accession>
<keyword evidence="3" id="KW-1185">Reference proteome</keyword>